<reference evidence="1 2" key="1">
    <citation type="submission" date="2020-04" db="EMBL/GenBank/DDBJ databases">
        <title>Genome sequencing of novel species.</title>
        <authorList>
            <person name="Heo J."/>
            <person name="Kim S.-J."/>
            <person name="Kim J.-S."/>
            <person name="Hong S.-B."/>
            <person name="Kwon S.-W."/>
        </authorList>
    </citation>
    <scope>NUCLEOTIDE SEQUENCE [LARGE SCALE GENOMIC DNA]</scope>
    <source>
        <strain evidence="1 2">F39-2</strain>
    </source>
</reference>
<sequence length="122" mass="13850">MPHETIFHALPLLLMIYPLQFQVSRLQGFDVIRVQGIAVYLTVYPAAHPGFHPVPGEKQYYCSSRQGLLIVETTGYTRLIDPFHLQSLSAAIKWYGRTRLGMPNIEIRLTDPRRSGSNKPAD</sequence>
<name>A0A7L5DZN2_9SPHI</name>
<dbReference type="Proteomes" id="UP000503278">
    <property type="component" value="Chromosome"/>
</dbReference>
<dbReference type="KEGG" id="mrob:HH214_06175"/>
<proteinExistence type="predicted"/>
<protein>
    <submittedName>
        <fullName evidence="1">Uncharacterized protein</fullName>
    </submittedName>
</protein>
<evidence type="ECO:0000313" key="2">
    <source>
        <dbReference type="Proteomes" id="UP000503278"/>
    </source>
</evidence>
<organism evidence="1 2">
    <name type="scientific">Mucilaginibacter robiniae</name>
    <dbReference type="NCBI Taxonomy" id="2728022"/>
    <lineage>
        <taxon>Bacteria</taxon>
        <taxon>Pseudomonadati</taxon>
        <taxon>Bacteroidota</taxon>
        <taxon>Sphingobacteriia</taxon>
        <taxon>Sphingobacteriales</taxon>
        <taxon>Sphingobacteriaceae</taxon>
        <taxon>Mucilaginibacter</taxon>
    </lineage>
</organism>
<evidence type="ECO:0000313" key="1">
    <source>
        <dbReference type="EMBL" id="QJD95489.1"/>
    </source>
</evidence>
<dbReference type="EMBL" id="CP051682">
    <property type="protein sequence ID" value="QJD95489.1"/>
    <property type="molecule type" value="Genomic_DNA"/>
</dbReference>
<dbReference type="RefSeq" id="WP_169606499.1">
    <property type="nucleotide sequence ID" value="NZ_CP051682.1"/>
</dbReference>
<gene>
    <name evidence="1" type="ORF">HH214_06175</name>
</gene>
<dbReference type="AlphaFoldDB" id="A0A7L5DZN2"/>
<keyword evidence="2" id="KW-1185">Reference proteome</keyword>
<accession>A0A7L5DZN2</accession>